<dbReference type="AlphaFoldDB" id="A0A6J6A884"/>
<protein>
    <submittedName>
        <fullName evidence="3">Unannotated protein</fullName>
    </submittedName>
</protein>
<sequence length="187" mass="19987">MIVASGSNTAPSLAGMRVVSGEFGGRILMTPEGNTTRPTTDKVRQAVFNSLASMGVVEGAVVADLYAGSGALGIEALSRGAEKALFVERDRSALNALRGNIAALDIEARCAVYATDVMAWVPAMRGVDIAFVDPPYEFDGWHNLLDKLDAGMVVAESDDPVEAHPGYTQVRARRYGRTWVTLLERLS</sequence>
<dbReference type="NCBIfam" id="TIGR00095">
    <property type="entry name" value="16S rRNA (guanine(966)-N(2))-methyltransferase RsmD"/>
    <property type="match status" value="1"/>
</dbReference>
<organism evidence="3">
    <name type="scientific">freshwater metagenome</name>
    <dbReference type="NCBI Taxonomy" id="449393"/>
    <lineage>
        <taxon>unclassified sequences</taxon>
        <taxon>metagenomes</taxon>
        <taxon>ecological metagenomes</taxon>
    </lineage>
</organism>
<keyword evidence="2" id="KW-0808">Transferase</keyword>
<evidence type="ECO:0000313" key="7">
    <source>
        <dbReference type="EMBL" id="CAB4909972.1"/>
    </source>
</evidence>
<evidence type="ECO:0000313" key="6">
    <source>
        <dbReference type="EMBL" id="CAB4853028.1"/>
    </source>
</evidence>
<reference evidence="3" key="1">
    <citation type="submission" date="2020-05" db="EMBL/GenBank/DDBJ databases">
        <authorList>
            <person name="Chiriac C."/>
            <person name="Salcher M."/>
            <person name="Ghai R."/>
            <person name="Kavagutti S V."/>
        </authorList>
    </citation>
    <scope>NUCLEOTIDE SEQUENCE</scope>
</reference>
<evidence type="ECO:0000313" key="4">
    <source>
        <dbReference type="EMBL" id="CAB4705815.1"/>
    </source>
</evidence>
<evidence type="ECO:0000313" key="8">
    <source>
        <dbReference type="EMBL" id="CAB5003867.1"/>
    </source>
</evidence>
<dbReference type="EMBL" id="CAFBMT010000001">
    <property type="protein sequence ID" value="CAB4909972.1"/>
    <property type="molecule type" value="Genomic_DNA"/>
</dbReference>
<dbReference type="GO" id="GO:0008168">
    <property type="term" value="F:methyltransferase activity"/>
    <property type="evidence" value="ECO:0007669"/>
    <property type="project" value="UniProtKB-KW"/>
</dbReference>
<proteinExistence type="predicted"/>
<dbReference type="EMBL" id="CAFAAV010000077">
    <property type="protein sequence ID" value="CAB4817586.1"/>
    <property type="molecule type" value="Genomic_DNA"/>
</dbReference>
<dbReference type="EMBL" id="CAESGF010000002">
    <property type="protein sequence ID" value="CAB4362553.1"/>
    <property type="molecule type" value="Genomic_DNA"/>
</dbReference>
<dbReference type="CDD" id="cd02440">
    <property type="entry name" value="AdoMet_MTases"/>
    <property type="match status" value="1"/>
</dbReference>
<evidence type="ECO:0000313" key="3">
    <source>
        <dbReference type="EMBL" id="CAB4362553.1"/>
    </source>
</evidence>
<dbReference type="PIRSF" id="PIRSF004553">
    <property type="entry name" value="CHP00095"/>
    <property type="match status" value="1"/>
</dbReference>
<dbReference type="PANTHER" id="PTHR43542">
    <property type="entry name" value="METHYLTRANSFERASE"/>
    <property type="match status" value="1"/>
</dbReference>
<dbReference type="GO" id="GO:0031167">
    <property type="term" value="P:rRNA methylation"/>
    <property type="evidence" value="ECO:0007669"/>
    <property type="project" value="InterPro"/>
</dbReference>
<gene>
    <name evidence="4" type="ORF">UFOPK2656_00334</name>
    <name evidence="5" type="ORF">UFOPK3099_01189</name>
    <name evidence="6" type="ORF">UFOPK3267_02552</name>
    <name evidence="7" type="ORF">UFOPK3651_00102</name>
    <name evidence="8" type="ORF">UFOPK3931_02354</name>
    <name evidence="3" type="ORF">UFOPK4189_00331</name>
</gene>
<accession>A0A6J6A884</accession>
<dbReference type="EMBL" id="CAEZYF010000002">
    <property type="protein sequence ID" value="CAB4705815.1"/>
    <property type="molecule type" value="Genomic_DNA"/>
</dbReference>
<dbReference type="Pfam" id="PF03602">
    <property type="entry name" value="Cons_hypoth95"/>
    <property type="match status" value="1"/>
</dbReference>
<dbReference type="PANTHER" id="PTHR43542:SF1">
    <property type="entry name" value="METHYLTRANSFERASE"/>
    <property type="match status" value="1"/>
</dbReference>
<evidence type="ECO:0000313" key="5">
    <source>
        <dbReference type="EMBL" id="CAB4817586.1"/>
    </source>
</evidence>
<dbReference type="InterPro" id="IPR029063">
    <property type="entry name" value="SAM-dependent_MTases_sf"/>
</dbReference>
<dbReference type="Gene3D" id="3.40.50.150">
    <property type="entry name" value="Vaccinia Virus protein VP39"/>
    <property type="match status" value="1"/>
</dbReference>
<dbReference type="EMBL" id="CAFBIY010000189">
    <property type="protein sequence ID" value="CAB4853028.1"/>
    <property type="molecule type" value="Genomic_DNA"/>
</dbReference>
<evidence type="ECO:0000256" key="2">
    <source>
        <dbReference type="ARBA" id="ARBA00022679"/>
    </source>
</evidence>
<keyword evidence="1" id="KW-0489">Methyltransferase</keyword>
<name>A0A6J6A884_9ZZZZ</name>
<evidence type="ECO:0000256" key="1">
    <source>
        <dbReference type="ARBA" id="ARBA00022603"/>
    </source>
</evidence>
<dbReference type="InterPro" id="IPR004398">
    <property type="entry name" value="RNA_MeTrfase_RsmD"/>
</dbReference>
<dbReference type="SUPFAM" id="SSF53335">
    <property type="entry name" value="S-adenosyl-L-methionine-dependent methyltransferases"/>
    <property type="match status" value="1"/>
</dbReference>
<dbReference type="EMBL" id="CAFBOL010000079">
    <property type="protein sequence ID" value="CAB5003867.1"/>
    <property type="molecule type" value="Genomic_DNA"/>
</dbReference>